<dbReference type="PRINTS" id="PR00081">
    <property type="entry name" value="GDHRDH"/>
</dbReference>
<proteinExistence type="predicted"/>
<dbReference type="InterPro" id="IPR052184">
    <property type="entry name" value="SDR_enzymes"/>
</dbReference>
<dbReference type="Proteomes" id="UP001143509">
    <property type="component" value="Unassembled WGS sequence"/>
</dbReference>
<name>A0ABQ5T877_9CAUL</name>
<evidence type="ECO:0000313" key="1">
    <source>
        <dbReference type="EMBL" id="GLK48290.1"/>
    </source>
</evidence>
<dbReference type="RefSeq" id="WP_271164520.1">
    <property type="nucleotide sequence ID" value="NZ_BSFD01000002.1"/>
</dbReference>
<dbReference type="PANTHER" id="PTHR45458">
    <property type="entry name" value="SHORT-CHAIN DEHYDROGENASE/REDUCTASE SDR"/>
    <property type="match status" value="1"/>
</dbReference>
<sequence length="244" mass="25632">MTETGNLAVVVGAGGGIGAALLQGLAAQNRYDGLIGLGRTRPSDWPDDAGWRFIETDITDEAQIARAAEAVALQGVPSRVIVATGLLQGQGVAPEKTMRALDAAALQQLFLVNAIGPALVAKHFLPLTPRDRPGVFAALSARVGSISDNRLGGWYGYRASKAALNMFIATLAVEHRRTHPLGVCAALHPGTVETRLSAPFPARSPVAGRLSPAESAQALLRVIDGLQPSDSGRFFAWDGKPIDW</sequence>
<comment type="caution">
    <text evidence="1">The sequence shown here is derived from an EMBL/GenBank/DDBJ whole genome shotgun (WGS) entry which is preliminary data.</text>
</comment>
<dbReference type="InterPro" id="IPR002347">
    <property type="entry name" value="SDR_fam"/>
</dbReference>
<gene>
    <name evidence="1" type="ORF">GCM10017620_12630</name>
</gene>
<keyword evidence="2" id="KW-1185">Reference proteome</keyword>
<evidence type="ECO:0000313" key="2">
    <source>
        <dbReference type="Proteomes" id="UP001143509"/>
    </source>
</evidence>
<protein>
    <submittedName>
        <fullName evidence="1">SDR family oxidoreductase</fullName>
    </submittedName>
</protein>
<reference evidence="1" key="2">
    <citation type="submission" date="2023-01" db="EMBL/GenBank/DDBJ databases">
        <authorList>
            <person name="Sun Q."/>
            <person name="Evtushenko L."/>
        </authorList>
    </citation>
    <scope>NUCLEOTIDE SEQUENCE</scope>
    <source>
        <strain evidence="1">VKM B-1499</strain>
    </source>
</reference>
<dbReference type="SUPFAM" id="SSF51735">
    <property type="entry name" value="NAD(P)-binding Rossmann-fold domains"/>
    <property type="match status" value="1"/>
</dbReference>
<dbReference type="PANTHER" id="PTHR45458:SF1">
    <property type="entry name" value="SHORT CHAIN DEHYDROGENASE"/>
    <property type="match status" value="1"/>
</dbReference>
<organism evidence="1 2">
    <name type="scientific">Brevundimonas intermedia</name>
    <dbReference type="NCBI Taxonomy" id="74315"/>
    <lineage>
        <taxon>Bacteria</taxon>
        <taxon>Pseudomonadati</taxon>
        <taxon>Pseudomonadota</taxon>
        <taxon>Alphaproteobacteria</taxon>
        <taxon>Caulobacterales</taxon>
        <taxon>Caulobacteraceae</taxon>
        <taxon>Brevundimonas</taxon>
    </lineage>
</organism>
<dbReference type="EMBL" id="BSFD01000002">
    <property type="protein sequence ID" value="GLK48290.1"/>
    <property type="molecule type" value="Genomic_DNA"/>
</dbReference>
<dbReference type="Pfam" id="PF00106">
    <property type="entry name" value="adh_short"/>
    <property type="match status" value="1"/>
</dbReference>
<dbReference type="Gene3D" id="3.40.50.720">
    <property type="entry name" value="NAD(P)-binding Rossmann-like Domain"/>
    <property type="match status" value="1"/>
</dbReference>
<dbReference type="InterPro" id="IPR036291">
    <property type="entry name" value="NAD(P)-bd_dom_sf"/>
</dbReference>
<reference evidence="1" key="1">
    <citation type="journal article" date="2014" name="Int. J. Syst. Evol. Microbiol.">
        <title>Complete genome of a new Firmicutes species belonging to the dominant human colonic microbiota ('Ruminococcus bicirculans') reveals two chromosomes and a selective capacity to utilize plant glucans.</title>
        <authorList>
            <consortium name="NISC Comparative Sequencing Program"/>
            <person name="Wegmann U."/>
            <person name="Louis P."/>
            <person name="Goesmann A."/>
            <person name="Henrissat B."/>
            <person name="Duncan S.H."/>
            <person name="Flint H.J."/>
        </authorList>
    </citation>
    <scope>NUCLEOTIDE SEQUENCE</scope>
    <source>
        <strain evidence="1">VKM B-1499</strain>
    </source>
</reference>
<accession>A0ABQ5T877</accession>